<feature type="transmembrane region" description="Helical" evidence="12">
    <location>
        <begin position="14"/>
        <end position="34"/>
    </location>
</feature>
<sequence>MLGTVSKQLRSHPALIPLFVFIGGGCVMCAAYLARLGICSPEVSWNRNGNPEPWNKLAPTYQYKFYAVNLDYSKLKKEGPDY</sequence>
<evidence type="ECO:0000256" key="6">
    <source>
        <dbReference type="ARBA" id="ARBA00022982"/>
    </source>
</evidence>
<reference evidence="14" key="1">
    <citation type="submission" date="2025-08" db="UniProtKB">
        <authorList>
            <consortium name="RefSeq"/>
        </authorList>
    </citation>
    <scope>IDENTIFICATION</scope>
</reference>
<evidence type="ECO:0000256" key="2">
    <source>
        <dbReference type="ARBA" id="ARBA00022448"/>
    </source>
</evidence>
<dbReference type="KEGG" id="char:105898660"/>
<dbReference type="GeneID" id="105898660"/>
<dbReference type="GO" id="GO:0005743">
    <property type="term" value="C:mitochondrial inner membrane"/>
    <property type="evidence" value="ECO:0007669"/>
    <property type="project" value="UniProtKB-SubCell"/>
</dbReference>
<dbReference type="Proteomes" id="UP000515152">
    <property type="component" value="Chromosome 1"/>
</dbReference>
<evidence type="ECO:0000256" key="10">
    <source>
        <dbReference type="ARBA" id="ARBA00038186"/>
    </source>
</evidence>
<keyword evidence="9 12" id="KW-0472">Membrane</keyword>
<evidence type="ECO:0000256" key="3">
    <source>
        <dbReference type="ARBA" id="ARBA00022660"/>
    </source>
</evidence>
<dbReference type="OrthoDB" id="5511684at2759"/>
<evidence type="ECO:0000256" key="8">
    <source>
        <dbReference type="ARBA" id="ARBA00023128"/>
    </source>
</evidence>
<evidence type="ECO:0000256" key="1">
    <source>
        <dbReference type="ARBA" id="ARBA00004434"/>
    </source>
</evidence>
<dbReference type="InterPro" id="IPR010530">
    <property type="entry name" value="B12D"/>
</dbReference>
<name>A0A6P3VV13_CLUHA</name>
<gene>
    <name evidence="14" type="primary">ndufa4a</name>
</gene>
<keyword evidence="2" id="KW-0813">Transport</keyword>
<keyword evidence="8" id="KW-0496">Mitochondrion</keyword>
<evidence type="ECO:0000256" key="5">
    <source>
        <dbReference type="ARBA" id="ARBA00022792"/>
    </source>
</evidence>
<evidence type="ECO:0000256" key="12">
    <source>
        <dbReference type="SAM" id="Phobius"/>
    </source>
</evidence>
<protein>
    <recommendedName>
        <fullName evidence="11">Cytochrome c oxidase subunit NDUFA4</fullName>
    </recommendedName>
</protein>
<keyword evidence="5" id="KW-0999">Mitochondrion inner membrane</keyword>
<comment type="similarity">
    <text evidence="10">Belongs to the complex IV NDUFA4 subunit family.</text>
</comment>
<accession>A0A6P3VV13</accession>
<dbReference type="PROSITE" id="PS51257">
    <property type="entry name" value="PROKAR_LIPOPROTEIN"/>
    <property type="match status" value="1"/>
</dbReference>
<keyword evidence="7 12" id="KW-1133">Transmembrane helix</keyword>
<evidence type="ECO:0000256" key="9">
    <source>
        <dbReference type="ARBA" id="ARBA00023136"/>
    </source>
</evidence>
<keyword evidence="4 12" id="KW-0812">Transmembrane</keyword>
<organism evidence="13 14">
    <name type="scientific">Clupea harengus</name>
    <name type="common">Atlantic herring</name>
    <dbReference type="NCBI Taxonomy" id="7950"/>
    <lineage>
        <taxon>Eukaryota</taxon>
        <taxon>Metazoa</taxon>
        <taxon>Chordata</taxon>
        <taxon>Craniata</taxon>
        <taxon>Vertebrata</taxon>
        <taxon>Euteleostomi</taxon>
        <taxon>Actinopterygii</taxon>
        <taxon>Neopterygii</taxon>
        <taxon>Teleostei</taxon>
        <taxon>Clupei</taxon>
        <taxon>Clupeiformes</taxon>
        <taxon>Clupeoidei</taxon>
        <taxon>Clupeidae</taxon>
        <taxon>Clupea</taxon>
    </lineage>
</organism>
<keyword evidence="13" id="KW-1185">Reference proteome</keyword>
<evidence type="ECO:0000313" key="14">
    <source>
        <dbReference type="RefSeq" id="XP_012681157.1"/>
    </source>
</evidence>
<dbReference type="RefSeq" id="XP_012681157.1">
    <property type="nucleotide sequence ID" value="XM_012825703.2"/>
</dbReference>
<dbReference type="PANTHER" id="PTHR14256">
    <property type="entry name" value="NADH-UBIQUINONE OXIDOREDUCTASE MLRQ SUBUNIT"/>
    <property type="match status" value="1"/>
</dbReference>
<proteinExistence type="inferred from homology"/>
<evidence type="ECO:0000256" key="7">
    <source>
        <dbReference type="ARBA" id="ARBA00022989"/>
    </source>
</evidence>
<evidence type="ECO:0000313" key="13">
    <source>
        <dbReference type="Proteomes" id="UP000515152"/>
    </source>
</evidence>
<evidence type="ECO:0000256" key="11">
    <source>
        <dbReference type="ARBA" id="ARBA00041121"/>
    </source>
</evidence>
<dbReference type="CTD" id="406726"/>
<evidence type="ECO:0000256" key="4">
    <source>
        <dbReference type="ARBA" id="ARBA00022692"/>
    </source>
</evidence>
<keyword evidence="6" id="KW-0249">Electron transport</keyword>
<comment type="subcellular location">
    <subcellularLocation>
        <location evidence="1">Mitochondrion inner membrane</location>
        <topology evidence="1">Single-pass membrane protein</topology>
    </subcellularLocation>
</comment>
<dbReference type="PANTHER" id="PTHR14256:SF4">
    <property type="entry name" value="CYTOCHROME C OXIDASE SUBUNIT NDUFA4"/>
    <property type="match status" value="1"/>
</dbReference>
<keyword evidence="3" id="KW-0679">Respiratory chain</keyword>
<dbReference type="Pfam" id="PF06522">
    <property type="entry name" value="B12D"/>
    <property type="match status" value="1"/>
</dbReference>
<dbReference type="AlphaFoldDB" id="A0A6P3VV13"/>